<sequence length="206" mass="23614">MVGDFNDILNNSEKLGGPRRGDPSFKPFKDMIAGCELMELSSKGNSFTWGGMRSDLWIQSRLDRCFGNKDWFKKFPGSNQTFLAKRGSDHRPVLVSLAASKEAYRGCFRFDKRFLNKPNVKEAITQAWNSTSSRHGRFVTVFNVSDKLRSCRKALSSWKKENSLNSRDRISSLQQQLESEQSLDFPNAQFVDDIKFGLCKAYRDEE</sequence>
<evidence type="ECO:0000256" key="1">
    <source>
        <dbReference type="SAM" id="MobiDB-lite"/>
    </source>
</evidence>
<comment type="caution">
    <text evidence="2">The sequence shown here is derived from an EMBL/GenBank/DDBJ whole genome shotgun (WGS) entry which is preliminary data.</text>
</comment>
<evidence type="ECO:0000313" key="3">
    <source>
        <dbReference type="Proteomes" id="UP001558713"/>
    </source>
</evidence>
<dbReference type="Proteomes" id="UP001558713">
    <property type="component" value="Unassembled WGS sequence"/>
</dbReference>
<dbReference type="AlphaFoldDB" id="A0ABD1B581"/>
<keyword evidence="3" id="KW-1185">Reference proteome</keyword>
<name>A0ABD1B581_CARAN</name>
<gene>
    <name evidence="2" type="ORF">V5N11_005686</name>
</gene>
<evidence type="ECO:0008006" key="4">
    <source>
        <dbReference type="Google" id="ProtNLM"/>
    </source>
</evidence>
<dbReference type="PANTHER" id="PTHR33710">
    <property type="entry name" value="BNAC02G09200D PROTEIN"/>
    <property type="match status" value="1"/>
</dbReference>
<dbReference type="SUPFAM" id="SSF56219">
    <property type="entry name" value="DNase I-like"/>
    <property type="match status" value="1"/>
</dbReference>
<dbReference type="Gene3D" id="3.60.10.10">
    <property type="entry name" value="Endonuclease/exonuclease/phosphatase"/>
    <property type="match status" value="1"/>
</dbReference>
<reference evidence="2 3" key="1">
    <citation type="submission" date="2024-04" db="EMBL/GenBank/DDBJ databases">
        <title>Genome assembly C_amara_ONT_v2.</title>
        <authorList>
            <person name="Yant L."/>
            <person name="Moore C."/>
            <person name="Slenker M."/>
        </authorList>
    </citation>
    <scope>NUCLEOTIDE SEQUENCE [LARGE SCALE GENOMIC DNA]</scope>
    <source>
        <tissue evidence="2">Leaf</tissue>
    </source>
</reference>
<organism evidence="2 3">
    <name type="scientific">Cardamine amara subsp. amara</name>
    <dbReference type="NCBI Taxonomy" id="228776"/>
    <lineage>
        <taxon>Eukaryota</taxon>
        <taxon>Viridiplantae</taxon>
        <taxon>Streptophyta</taxon>
        <taxon>Embryophyta</taxon>
        <taxon>Tracheophyta</taxon>
        <taxon>Spermatophyta</taxon>
        <taxon>Magnoliopsida</taxon>
        <taxon>eudicotyledons</taxon>
        <taxon>Gunneridae</taxon>
        <taxon>Pentapetalae</taxon>
        <taxon>rosids</taxon>
        <taxon>malvids</taxon>
        <taxon>Brassicales</taxon>
        <taxon>Brassicaceae</taxon>
        <taxon>Cardamineae</taxon>
        <taxon>Cardamine</taxon>
    </lineage>
</organism>
<feature type="region of interest" description="Disordered" evidence="1">
    <location>
        <begin position="1"/>
        <end position="23"/>
    </location>
</feature>
<dbReference type="EMBL" id="JBANAX010000322">
    <property type="protein sequence ID" value="KAL1214127.1"/>
    <property type="molecule type" value="Genomic_DNA"/>
</dbReference>
<protein>
    <recommendedName>
        <fullName evidence="4">Endonuclease/exonuclease/phosphatase</fullName>
    </recommendedName>
</protein>
<dbReference type="PANTHER" id="PTHR33710:SF62">
    <property type="entry name" value="DUF4283 DOMAIN PROTEIN"/>
    <property type="match status" value="1"/>
</dbReference>
<dbReference type="InterPro" id="IPR036691">
    <property type="entry name" value="Endo/exonu/phosph_ase_sf"/>
</dbReference>
<evidence type="ECO:0000313" key="2">
    <source>
        <dbReference type="EMBL" id="KAL1214127.1"/>
    </source>
</evidence>
<proteinExistence type="predicted"/>
<accession>A0ABD1B581</accession>